<evidence type="ECO:0000313" key="3">
    <source>
        <dbReference type="EMBL" id="EFY04663.1"/>
    </source>
</evidence>
<sequence>MLVWERRICMIVRQTYLEKLKLMRDKKIIKVITGVRRSGKSTLLEMYRDFLVSSGVHPSCCQYINFEDLRWESLKDYHALYNHILENLSPNEKNYIFLDEIQIVPEFQKAINSLFLRDDVDIYITGSNAYLLSGELSTLLSGRYIELSILPLSFKEYWELVGGDKKTAFNKYYLNGGFPYAATIDNKEVRLEYFRGIFNTVLLKDIVERKRISDVKLLEDVIRFLFDNIGNIVSTKKIADTLNSNGRRTTSGTIDNYIRALKDAFILYEANRYDIKGKEFLKSLEKYYIVDIGLRNLLLGERTRDIGHILENIVYLELLRRGYQVSIGKLDLLEVDFIAQKEDKRIYYQVSASVLDEKTYEREFAPLKKINDSYPKYVLTLDEFPMGEDGIEQKNIIDFLLEEN</sequence>
<name>E8LET0_9FIRM</name>
<evidence type="ECO:0008006" key="5">
    <source>
        <dbReference type="Google" id="ProtNLM"/>
    </source>
</evidence>
<dbReference type="PANTHER" id="PTHR33295">
    <property type="entry name" value="ATPASE"/>
    <property type="match status" value="1"/>
</dbReference>
<dbReference type="Pfam" id="PF13173">
    <property type="entry name" value="AAA_14"/>
    <property type="match status" value="1"/>
</dbReference>
<dbReference type="PANTHER" id="PTHR33295:SF20">
    <property type="entry name" value="ATPASE"/>
    <property type="match status" value="1"/>
</dbReference>
<dbReference type="InterPro" id="IPR041682">
    <property type="entry name" value="AAA_14"/>
</dbReference>
<reference evidence="3 4" key="1">
    <citation type="submission" date="2011-01" db="EMBL/GenBank/DDBJ databases">
        <authorList>
            <person name="Weinstock G."/>
            <person name="Sodergren E."/>
            <person name="Clifton S."/>
            <person name="Fulton L."/>
            <person name="Fulton B."/>
            <person name="Courtney L."/>
            <person name="Fronick C."/>
            <person name="Harrison M."/>
            <person name="Strong C."/>
            <person name="Farmer C."/>
            <person name="Delahaunty K."/>
            <person name="Markovic C."/>
            <person name="Hall O."/>
            <person name="Minx P."/>
            <person name="Tomlinson C."/>
            <person name="Mitreva M."/>
            <person name="Hou S."/>
            <person name="Chen J."/>
            <person name="Wollam A."/>
            <person name="Pepin K.H."/>
            <person name="Johnson M."/>
            <person name="Bhonagiri V."/>
            <person name="Zhang X."/>
            <person name="Suruliraj S."/>
            <person name="Warren W."/>
            <person name="Chinwalla A."/>
            <person name="Mardis E.R."/>
            <person name="Wilson R.K."/>
        </authorList>
    </citation>
    <scope>NUCLEOTIDE SEQUENCE [LARGE SCALE GENOMIC DNA]</scope>
    <source>
        <strain evidence="3 4">YIT 12067</strain>
    </source>
</reference>
<evidence type="ECO:0000259" key="1">
    <source>
        <dbReference type="Pfam" id="PF13173"/>
    </source>
</evidence>
<keyword evidence="4" id="KW-1185">Reference proteome</keyword>
<dbReference type="InterPro" id="IPR025420">
    <property type="entry name" value="DUF4143"/>
</dbReference>
<dbReference type="Proteomes" id="UP000004923">
    <property type="component" value="Unassembled WGS sequence"/>
</dbReference>
<accession>E8LET0</accession>
<feature type="domain" description="AAA" evidence="1">
    <location>
        <begin position="29"/>
        <end position="157"/>
    </location>
</feature>
<proteinExistence type="predicted"/>
<dbReference type="SUPFAM" id="SSF52540">
    <property type="entry name" value="P-loop containing nucleoside triphosphate hydrolases"/>
    <property type="match status" value="1"/>
</dbReference>
<protein>
    <recommendedName>
        <fullName evidence="5">AAA domain-containing protein</fullName>
    </recommendedName>
</protein>
<dbReference type="AlphaFoldDB" id="E8LET0"/>
<evidence type="ECO:0000259" key="2">
    <source>
        <dbReference type="Pfam" id="PF13635"/>
    </source>
</evidence>
<dbReference type="InterPro" id="IPR027417">
    <property type="entry name" value="P-loop_NTPase"/>
</dbReference>
<dbReference type="Pfam" id="PF13635">
    <property type="entry name" value="DUF4143"/>
    <property type="match status" value="1"/>
</dbReference>
<dbReference type="eggNOG" id="COG1373">
    <property type="taxonomic scope" value="Bacteria"/>
</dbReference>
<organism evidence="3 4">
    <name type="scientific">Phascolarctobacterium succinatutens YIT 12067</name>
    <dbReference type="NCBI Taxonomy" id="626939"/>
    <lineage>
        <taxon>Bacteria</taxon>
        <taxon>Bacillati</taxon>
        <taxon>Bacillota</taxon>
        <taxon>Negativicutes</taxon>
        <taxon>Acidaminococcales</taxon>
        <taxon>Acidaminococcaceae</taxon>
        <taxon>Phascolarctobacterium</taxon>
    </lineage>
</organism>
<feature type="domain" description="DUF4143" evidence="2">
    <location>
        <begin position="204"/>
        <end position="351"/>
    </location>
</feature>
<dbReference type="HOGENOM" id="CLU_041527_1_1_9"/>
<dbReference type="EMBL" id="AEVN01000059">
    <property type="protein sequence ID" value="EFY04663.1"/>
    <property type="molecule type" value="Genomic_DNA"/>
</dbReference>
<comment type="caution">
    <text evidence="3">The sequence shown here is derived from an EMBL/GenBank/DDBJ whole genome shotgun (WGS) entry which is preliminary data.</text>
</comment>
<gene>
    <name evidence="3" type="ORF">HMPREF9443_01364</name>
</gene>
<evidence type="ECO:0000313" key="4">
    <source>
        <dbReference type="Proteomes" id="UP000004923"/>
    </source>
</evidence>